<evidence type="ECO:0000313" key="2">
    <source>
        <dbReference type="EMBL" id="KAF9441227.1"/>
    </source>
</evidence>
<sequence>MSPLPQTQPPAYSEGPEREWTPYPDPSCWVEDRTIVFRAEDNTFHFSVVWLSRHSSAVRDIMEARASDATMGTNANPIFVDGIKANEMASFIRWLSYASSPGDIDMEVANEAYLLGVLAVSRLWGVQMGEAFVLKNLDNLRPSLSSSRQLELAR</sequence>
<name>A0A9P5WZ67_9AGAR</name>
<feature type="region of interest" description="Disordered" evidence="1">
    <location>
        <begin position="1"/>
        <end position="20"/>
    </location>
</feature>
<evidence type="ECO:0000313" key="3">
    <source>
        <dbReference type="Proteomes" id="UP000807342"/>
    </source>
</evidence>
<reference evidence="2" key="1">
    <citation type="submission" date="2020-11" db="EMBL/GenBank/DDBJ databases">
        <authorList>
            <consortium name="DOE Joint Genome Institute"/>
            <person name="Ahrendt S."/>
            <person name="Riley R."/>
            <person name="Andreopoulos W."/>
            <person name="Labutti K."/>
            <person name="Pangilinan J."/>
            <person name="Ruiz-Duenas F.J."/>
            <person name="Barrasa J.M."/>
            <person name="Sanchez-Garcia M."/>
            <person name="Camarero S."/>
            <person name="Miyauchi S."/>
            <person name="Serrano A."/>
            <person name="Linde D."/>
            <person name="Babiker R."/>
            <person name="Drula E."/>
            <person name="Ayuso-Fernandez I."/>
            <person name="Pacheco R."/>
            <person name="Padilla G."/>
            <person name="Ferreira P."/>
            <person name="Barriuso J."/>
            <person name="Kellner H."/>
            <person name="Castanera R."/>
            <person name="Alfaro M."/>
            <person name="Ramirez L."/>
            <person name="Pisabarro A.G."/>
            <person name="Kuo A."/>
            <person name="Tritt A."/>
            <person name="Lipzen A."/>
            <person name="He G."/>
            <person name="Yan M."/>
            <person name="Ng V."/>
            <person name="Cullen D."/>
            <person name="Martin F."/>
            <person name="Rosso M.-N."/>
            <person name="Henrissat B."/>
            <person name="Hibbett D."/>
            <person name="Martinez A.T."/>
            <person name="Grigoriev I.V."/>
        </authorList>
    </citation>
    <scope>NUCLEOTIDE SEQUENCE</scope>
    <source>
        <strain evidence="2">MF-IS2</strain>
    </source>
</reference>
<proteinExistence type="predicted"/>
<organism evidence="2 3">
    <name type="scientific">Macrolepiota fuliginosa MF-IS2</name>
    <dbReference type="NCBI Taxonomy" id="1400762"/>
    <lineage>
        <taxon>Eukaryota</taxon>
        <taxon>Fungi</taxon>
        <taxon>Dikarya</taxon>
        <taxon>Basidiomycota</taxon>
        <taxon>Agaricomycotina</taxon>
        <taxon>Agaricomycetes</taxon>
        <taxon>Agaricomycetidae</taxon>
        <taxon>Agaricales</taxon>
        <taxon>Agaricineae</taxon>
        <taxon>Agaricaceae</taxon>
        <taxon>Macrolepiota</taxon>
    </lineage>
</organism>
<gene>
    <name evidence="2" type="ORF">P691DRAFT_766568</name>
</gene>
<dbReference type="OrthoDB" id="2985972at2759"/>
<protein>
    <recommendedName>
        <fullName evidence="4">BTB domain-containing protein</fullName>
    </recommendedName>
</protein>
<dbReference type="EMBL" id="MU152003">
    <property type="protein sequence ID" value="KAF9441227.1"/>
    <property type="molecule type" value="Genomic_DNA"/>
</dbReference>
<evidence type="ECO:0008006" key="4">
    <source>
        <dbReference type="Google" id="ProtNLM"/>
    </source>
</evidence>
<accession>A0A9P5WZ67</accession>
<dbReference type="Proteomes" id="UP000807342">
    <property type="component" value="Unassembled WGS sequence"/>
</dbReference>
<dbReference type="AlphaFoldDB" id="A0A9P5WZ67"/>
<keyword evidence="3" id="KW-1185">Reference proteome</keyword>
<evidence type="ECO:0000256" key="1">
    <source>
        <dbReference type="SAM" id="MobiDB-lite"/>
    </source>
</evidence>
<comment type="caution">
    <text evidence="2">The sequence shown here is derived from an EMBL/GenBank/DDBJ whole genome shotgun (WGS) entry which is preliminary data.</text>
</comment>